<comment type="function">
    <text evidence="4">This protein is involved in the repair of mismatches in DNA. It is required for dam-dependent methyl-directed DNA mismatch repair. May act as a 'molecular matchmaker', a protein that promotes the formation of a stable complex between two or more DNA-binding proteins in an ATP-dependent manner without itself being part of a final effector complex.</text>
</comment>
<evidence type="ECO:0000259" key="6">
    <source>
        <dbReference type="SMART" id="SM00853"/>
    </source>
</evidence>
<keyword evidence="8" id="KW-0378">Hydrolase</keyword>
<dbReference type="Gene3D" id="3.30.565.10">
    <property type="entry name" value="Histidine kinase-like ATPase, C-terminal domain"/>
    <property type="match status" value="1"/>
</dbReference>
<protein>
    <recommendedName>
        <fullName evidence="4">DNA mismatch repair protein MutL</fullName>
    </recommendedName>
</protein>
<dbReference type="Pfam" id="PF01119">
    <property type="entry name" value="DNA_mis_repair"/>
    <property type="match status" value="1"/>
</dbReference>
<dbReference type="SMART" id="SM00853">
    <property type="entry name" value="MutL_C"/>
    <property type="match status" value="1"/>
</dbReference>
<dbReference type="InterPro" id="IPR037198">
    <property type="entry name" value="MutL_C_sf"/>
</dbReference>
<dbReference type="PROSITE" id="PS00058">
    <property type="entry name" value="DNA_MISMATCH_REPAIR_1"/>
    <property type="match status" value="1"/>
</dbReference>
<feature type="compositionally biased region" description="Polar residues" evidence="5">
    <location>
        <begin position="428"/>
        <end position="444"/>
    </location>
</feature>
<dbReference type="InterPro" id="IPR020568">
    <property type="entry name" value="Ribosomal_Su5_D2-typ_SF"/>
</dbReference>
<evidence type="ECO:0000256" key="2">
    <source>
        <dbReference type="ARBA" id="ARBA00022763"/>
    </source>
</evidence>
<dbReference type="AlphaFoldDB" id="A0A9X7VUY2"/>
<comment type="similarity">
    <text evidence="1 4">Belongs to the DNA mismatch repair MutL/HexB family.</text>
</comment>
<dbReference type="KEGG" id="afx:JZ786_12580"/>
<dbReference type="GO" id="GO:0032300">
    <property type="term" value="C:mismatch repair complex"/>
    <property type="evidence" value="ECO:0007669"/>
    <property type="project" value="InterPro"/>
</dbReference>
<reference evidence="8 9" key="1">
    <citation type="submission" date="2021-02" db="EMBL/GenBank/DDBJ databases">
        <title>Alicyclobacillus curvatus sp. nov. and Alicyclobacillus mengziensis sp. nov., two acidophilic bacteria isolated from acid mine drainage.</title>
        <authorList>
            <person name="Huang Y."/>
        </authorList>
    </citation>
    <scope>NUCLEOTIDE SEQUENCE [LARGE SCALE GENOMIC DNA]</scope>
    <source>
        <strain evidence="8 9">S30H14</strain>
    </source>
</reference>
<keyword evidence="8" id="KW-0255">Endonuclease</keyword>
<dbReference type="Gene3D" id="3.30.230.10">
    <property type="match status" value="1"/>
</dbReference>
<dbReference type="GO" id="GO:0016887">
    <property type="term" value="F:ATP hydrolysis activity"/>
    <property type="evidence" value="ECO:0007669"/>
    <property type="project" value="InterPro"/>
</dbReference>
<feature type="compositionally biased region" description="Polar residues" evidence="5">
    <location>
        <begin position="406"/>
        <end position="415"/>
    </location>
</feature>
<dbReference type="Gene3D" id="3.30.1370.100">
    <property type="entry name" value="MutL, C-terminal domain, regulatory subdomain"/>
    <property type="match status" value="1"/>
</dbReference>
<evidence type="ECO:0000313" key="8">
    <source>
        <dbReference type="EMBL" id="QSO45427.1"/>
    </source>
</evidence>
<organism evidence="8 9">
    <name type="scientific">Alicyclobacillus mengziensis</name>
    <dbReference type="NCBI Taxonomy" id="2931921"/>
    <lineage>
        <taxon>Bacteria</taxon>
        <taxon>Bacillati</taxon>
        <taxon>Bacillota</taxon>
        <taxon>Bacilli</taxon>
        <taxon>Bacillales</taxon>
        <taxon>Alicyclobacillaceae</taxon>
        <taxon>Alicyclobacillus</taxon>
    </lineage>
</organism>
<accession>A0A9X7VUY2</accession>
<feature type="compositionally biased region" description="Basic and acidic residues" evidence="5">
    <location>
        <begin position="379"/>
        <end position="405"/>
    </location>
</feature>
<dbReference type="Proteomes" id="UP000663505">
    <property type="component" value="Chromosome"/>
</dbReference>
<dbReference type="SMART" id="SM01340">
    <property type="entry name" value="DNA_mis_repair"/>
    <property type="match status" value="1"/>
</dbReference>
<dbReference type="FunFam" id="3.30.565.10:FF:000003">
    <property type="entry name" value="DNA mismatch repair endonuclease MutL"/>
    <property type="match status" value="1"/>
</dbReference>
<dbReference type="HAMAP" id="MF_00149">
    <property type="entry name" value="DNA_mis_repair"/>
    <property type="match status" value="1"/>
</dbReference>
<dbReference type="RefSeq" id="WP_206654795.1">
    <property type="nucleotide sequence ID" value="NZ_CP071182.1"/>
</dbReference>
<dbReference type="GO" id="GO:0005524">
    <property type="term" value="F:ATP binding"/>
    <property type="evidence" value="ECO:0007669"/>
    <property type="project" value="InterPro"/>
</dbReference>
<keyword evidence="3 4" id="KW-0234">DNA repair</keyword>
<dbReference type="InterPro" id="IPR002099">
    <property type="entry name" value="MutL/Mlh/PMS"/>
</dbReference>
<dbReference type="GO" id="GO:0006298">
    <property type="term" value="P:mismatch repair"/>
    <property type="evidence" value="ECO:0007669"/>
    <property type="project" value="UniProtKB-UniRule"/>
</dbReference>
<dbReference type="InterPro" id="IPR014721">
    <property type="entry name" value="Ribsml_uS5_D2-typ_fold_subgr"/>
</dbReference>
<keyword evidence="8" id="KW-0540">Nuclease</keyword>
<dbReference type="SUPFAM" id="SSF118116">
    <property type="entry name" value="DNA mismatch repair protein MutL"/>
    <property type="match status" value="1"/>
</dbReference>
<dbReference type="Pfam" id="PF08676">
    <property type="entry name" value="MutL_C"/>
    <property type="match status" value="1"/>
</dbReference>
<dbReference type="SUPFAM" id="SSF55874">
    <property type="entry name" value="ATPase domain of HSP90 chaperone/DNA topoisomerase II/histidine kinase"/>
    <property type="match status" value="1"/>
</dbReference>
<feature type="domain" description="DNA mismatch repair protein S5" evidence="7">
    <location>
        <begin position="210"/>
        <end position="328"/>
    </location>
</feature>
<keyword evidence="9" id="KW-1185">Reference proteome</keyword>
<dbReference type="NCBIfam" id="TIGR00585">
    <property type="entry name" value="mutl"/>
    <property type="match status" value="1"/>
</dbReference>
<dbReference type="InterPro" id="IPR038973">
    <property type="entry name" value="MutL/Mlh/Pms-like"/>
</dbReference>
<dbReference type="InterPro" id="IPR014790">
    <property type="entry name" value="MutL_C"/>
</dbReference>
<feature type="region of interest" description="Disordered" evidence="5">
    <location>
        <begin position="360"/>
        <end position="455"/>
    </location>
</feature>
<dbReference type="GO" id="GO:0030983">
    <property type="term" value="F:mismatched DNA binding"/>
    <property type="evidence" value="ECO:0007669"/>
    <property type="project" value="InterPro"/>
</dbReference>
<feature type="domain" description="MutL C-terminal dimerisation" evidence="6">
    <location>
        <begin position="544"/>
        <end position="687"/>
    </location>
</feature>
<evidence type="ECO:0000313" key="9">
    <source>
        <dbReference type="Proteomes" id="UP000663505"/>
    </source>
</evidence>
<dbReference type="GO" id="GO:0004519">
    <property type="term" value="F:endonuclease activity"/>
    <property type="evidence" value="ECO:0007669"/>
    <property type="project" value="UniProtKB-KW"/>
</dbReference>
<keyword evidence="2 4" id="KW-0227">DNA damage</keyword>
<evidence type="ECO:0000256" key="5">
    <source>
        <dbReference type="SAM" id="MobiDB-lite"/>
    </source>
</evidence>
<gene>
    <name evidence="4 8" type="primary">mutL</name>
    <name evidence="8" type="ORF">JZ786_12580</name>
</gene>
<dbReference type="EMBL" id="CP071182">
    <property type="protein sequence ID" value="QSO45427.1"/>
    <property type="molecule type" value="Genomic_DNA"/>
</dbReference>
<dbReference type="InterPro" id="IPR042120">
    <property type="entry name" value="MutL_C_dimsub"/>
</dbReference>
<dbReference type="CDD" id="cd16926">
    <property type="entry name" value="HATPase_MutL-MLH-PMS-like"/>
    <property type="match status" value="1"/>
</dbReference>
<dbReference type="CDD" id="cd00782">
    <property type="entry name" value="MutL_Trans"/>
    <property type="match status" value="1"/>
</dbReference>
<dbReference type="InterPro" id="IPR036890">
    <property type="entry name" value="HATPase_C_sf"/>
</dbReference>
<evidence type="ECO:0000259" key="7">
    <source>
        <dbReference type="SMART" id="SM01340"/>
    </source>
</evidence>
<dbReference type="InterPro" id="IPR014762">
    <property type="entry name" value="DNA_mismatch_repair_CS"/>
</dbReference>
<dbReference type="GO" id="GO:0140664">
    <property type="term" value="F:ATP-dependent DNA damage sensor activity"/>
    <property type="evidence" value="ECO:0007669"/>
    <property type="project" value="InterPro"/>
</dbReference>
<dbReference type="InterPro" id="IPR013507">
    <property type="entry name" value="DNA_mismatch_S5_2-like"/>
</dbReference>
<name>A0A9X7VUY2_9BACL</name>
<dbReference type="InterPro" id="IPR042121">
    <property type="entry name" value="MutL_C_regsub"/>
</dbReference>
<sequence length="731" mass="79352">MGQIQVMSEALANQIAAGEVVERPASCVKELVENSLDAGAKTLVVQLEEGGIKRIRVQDDGHGMDEDDLRLAFARHASSKVKSSRDLFRIGTLGFRGEALASIAAVARVSLQSRMAGSEQGYGITVEGSTTKSPVTPVGMPVGTIIEVADLFFNTPARLKYLRTVQTEQARCVEVVQKAALSRPDVRMRVLVDGHVLFQTTGTGNPQNVLATLYGVGEAGQFLRVEGQTPDYRVLGYIGRPTQARSNRTHANLFVNQRPIRNIAVHQAVAAGYGQRLMVNKQPIYALYIDLDPGLVDVNIHPHKSEVRFSEERDLTQLVQTIVRKALDEAFLVPTARFSNPTSRAEQTPRPVQTGLGIIAKSPWHDGSRPEGGNPANKAEAKPQEANRPEANLQRDEAVQSEHSRGPSTQTSGSSYAARPPQPGISLQGVQSRPSAIGSRSTNVPGAAQQVKYPAGSRSLSPEVLETMYGTEGASEIHVRERPVDRDDVALATEDAALATEDAALATEDAALATEDAGPASEGAQLIQAEAAPAPTREGWRLRPIGQTLGMYILADDGEDLYIIDQHAAHERVLYERFTKQMAARSAHSIELLTPLTFHLSPGDAAVLTQHIDVLAEMGLSFEPFGGYSFMLRSIPLVWDGLNPTALAEDLVSSLAEDARAVDVKGALKERIILRACKAAIKANHRLSDMEMRALIDAFSDLDDPFHCPHGRPVFVRLTSRDLEKEFRRIV</sequence>
<dbReference type="InterPro" id="IPR020667">
    <property type="entry name" value="DNA_mismatch_repair_MutL"/>
</dbReference>
<dbReference type="PANTHER" id="PTHR10073:SF12">
    <property type="entry name" value="DNA MISMATCH REPAIR PROTEIN MLH1"/>
    <property type="match status" value="1"/>
</dbReference>
<dbReference type="Gene3D" id="3.30.1540.20">
    <property type="entry name" value="MutL, C-terminal domain, dimerisation subdomain"/>
    <property type="match status" value="1"/>
</dbReference>
<dbReference type="SUPFAM" id="SSF54211">
    <property type="entry name" value="Ribosomal protein S5 domain 2-like"/>
    <property type="match status" value="1"/>
</dbReference>
<proteinExistence type="inferred from homology"/>
<dbReference type="PANTHER" id="PTHR10073">
    <property type="entry name" value="DNA MISMATCH REPAIR PROTEIN MLH, PMS, MUTL"/>
    <property type="match status" value="1"/>
</dbReference>
<evidence type="ECO:0000256" key="1">
    <source>
        <dbReference type="ARBA" id="ARBA00006082"/>
    </source>
</evidence>
<dbReference type="Pfam" id="PF13589">
    <property type="entry name" value="HATPase_c_3"/>
    <property type="match status" value="1"/>
</dbReference>
<evidence type="ECO:0000256" key="4">
    <source>
        <dbReference type="HAMAP-Rule" id="MF_00149"/>
    </source>
</evidence>
<evidence type="ECO:0000256" key="3">
    <source>
        <dbReference type="ARBA" id="ARBA00023204"/>
    </source>
</evidence>